<proteinExistence type="predicted"/>
<accession>A0A1W2AES3</accession>
<dbReference type="GO" id="GO:0016874">
    <property type="term" value="F:ligase activity"/>
    <property type="evidence" value="ECO:0007669"/>
    <property type="project" value="UniProtKB-KW"/>
</dbReference>
<dbReference type="Pfam" id="PF00501">
    <property type="entry name" value="AMP-binding"/>
    <property type="match status" value="1"/>
</dbReference>
<dbReference type="PANTHER" id="PTHR43767:SF1">
    <property type="entry name" value="NONRIBOSOMAL PEPTIDE SYNTHASE PES1 (EUROFUNG)-RELATED"/>
    <property type="match status" value="1"/>
</dbReference>
<dbReference type="EMBL" id="FWXY01000005">
    <property type="protein sequence ID" value="SMC59229.1"/>
    <property type="molecule type" value="Genomic_DNA"/>
</dbReference>
<name>A0A1W2AES3_9BACT</name>
<dbReference type="PANTHER" id="PTHR43767">
    <property type="entry name" value="LONG-CHAIN-FATTY-ACID--COA LIGASE"/>
    <property type="match status" value="1"/>
</dbReference>
<sequence>MNDIMNISSWLKTSAETFPYKRAVVVPDSRDAKGQVLYSHMTFSQLDTASDNLAFAFEANGITRGVRTILMVPPSLDFFTIIFALFKVGAVPVVVDPGMGVKRMLSCFKQGKPTAFIGIEKAHFLRVLKPWGFKTVTTFVTVGRRLLWGGLSLDKLLAYESNTPFPTVPTAPHETAAILFTTGSTGPAKGVIYTHANFDAQLRQIQAHFDIGADEIDLPTFPLFALFDPALGMTAVIPDMDPTKPAHVNPEKIIEAIENQGVTNMFASPALLNRVGKYGKEMGIKLPSLKRVVSAGAPVTPANIEQFSTMLSPDTEIHTPYGATEAVPIVSIGSKEILSETRRLSEQGFGMCVGYPIGNTTVEIITITDDPIVQWHDDLRMPPKEVGEIVVKAPLVTSGYFNNPKADMLAKIEDGDGGVWHRMGDLAWQDTKGRIWFCGRKSHRVTTGKGTLFTIPVEAVFNNHPQVFRSALTGVGPRDMQTAVMCIETQPDITNPQMLLDELYTMAGKHPLTDAIEHIFIHPGFPVDIRHNSKIFREKLALWAGKKVDT</sequence>
<dbReference type="AlphaFoldDB" id="A0A1W2AES3"/>
<feature type="domain" description="AMP-dependent synthetase/ligase" evidence="1">
    <location>
        <begin position="12"/>
        <end position="401"/>
    </location>
</feature>
<protein>
    <submittedName>
        <fullName evidence="2">Acyl-CoA synthetase (AMP-forming)/AMP-acid ligase II</fullName>
    </submittedName>
</protein>
<dbReference type="PROSITE" id="PS00455">
    <property type="entry name" value="AMP_BINDING"/>
    <property type="match status" value="1"/>
</dbReference>
<keyword evidence="3" id="KW-1185">Reference proteome</keyword>
<dbReference type="Proteomes" id="UP000192418">
    <property type="component" value="Unassembled WGS sequence"/>
</dbReference>
<keyword evidence="2" id="KW-0436">Ligase</keyword>
<dbReference type="STRING" id="1121400.SAMN02746065_10527"/>
<gene>
    <name evidence="2" type="ORF">SAMN02746065_10527</name>
</gene>
<evidence type="ECO:0000313" key="3">
    <source>
        <dbReference type="Proteomes" id="UP000192418"/>
    </source>
</evidence>
<reference evidence="2 3" key="1">
    <citation type="submission" date="2017-04" db="EMBL/GenBank/DDBJ databases">
        <authorList>
            <person name="Afonso C.L."/>
            <person name="Miller P.J."/>
            <person name="Scott M.A."/>
            <person name="Spackman E."/>
            <person name="Goraichik I."/>
            <person name="Dimitrov K.M."/>
            <person name="Suarez D.L."/>
            <person name="Swayne D.E."/>
        </authorList>
    </citation>
    <scope>NUCLEOTIDE SEQUENCE [LARGE SCALE GENOMIC DNA]</scope>
    <source>
        <strain evidence="2 3">DSM 3385</strain>
    </source>
</reference>
<evidence type="ECO:0000259" key="1">
    <source>
        <dbReference type="Pfam" id="PF00501"/>
    </source>
</evidence>
<dbReference type="Gene3D" id="3.40.50.12780">
    <property type="entry name" value="N-terminal domain of ligase-like"/>
    <property type="match status" value="1"/>
</dbReference>
<dbReference type="NCBIfam" id="NF006754">
    <property type="entry name" value="PRK09274.1"/>
    <property type="match status" value="1"/>
</dbReference>
<dbReference type="CDD" id="cd05910">
    <property type="entry name" value="FACL_like_1"/>
    <property type="match status" value="1"/>
</dbReference>
<dbReference type="InterPro" id="IPR000873">
    <property type="entry name" value="AMP-dep_synth/lig_dom"/>
</dbReference>
<organism evidence="2 3">
    <name type="scientific">Desulfocicer vacuolatum DSM 3385</name>
    <dbReference type="NCBI Taxonomy" id="1121400"/>
    <lineage>
        <taxon>Bacteria</taxon>
        <taxon>Pseudomonadati</taxon>
        <taxon>Thermodesulfobacteriota</taxon>
        <taxon>Desulfobacteria</taxon>
        <taxon>Desulfobacterales</taxon>
        <taxon>Desulfobacteraceae</taxon>
        <taxon>Desulfocicer</taxon>
    </lineage>
</organism>
<dbReference type="InterPro" id="IPR020845">
    <property type="entry name" value="AMP-binding_CS"/>
</dbReference>
<dbReference type="InterPro" id="IPR042099">
    <property type="entry name" value="ANL_N_sf"/>
</dbReference>
<dbReference type="OrthoDB" id="9799237at2"/>
<dbReference type="RefSeq" id="WP_084067481.1">
    <property type="nucleotide sequence ID" value="NZ_FWXY01000005.1"/>
</dbReference>
<dbReference type="SUPFAM" id="SSF56801">
    <property type="entry name" value="Acetyl-CoA synthetase-like"/>
    <property type="match status" value="1"/>
</dbReference>
<evidence type="ECO:0000313" key="2">
    <source>
        <dbReference type="EMBL" id="SMC59229.1"/>
    </source>
</evidence>
<dbReference type="InterPro" id="IPR050237">
    <property type="entry name" value="ATP-dep_AMP-bd_enzyme"/>
</dbReference>